<comment type="caution">
    <text evidence="2">The sequence shown here is derived from an EMBL/GenBank/DDBJ whole genome shotgun (WGS) entry which is preliminary data.</text>
</comment>
<reference evidence="3" key="1">
    <citation type="journal article" date="2019" name="Int. J. Syst. Evol. Microbiol.">
        <title>The Global Catalogue of Microorganisms (GCM) 10K type strain sequencing project: providing services to taxonomists for standard genome sequencing and annotation.</title>
        <authorList>
            <consortium name="The Broad Institute Genomics Platform"/>
            <consortium name="The Broad Institute Genome Sequencing Center for Infectious Disease"/>
            <person name="Wu L."/>
            <person name="Ma J."/>
        </authorList>
    </citation>
    <scope>NUCLEOTIDE SEQUENCE [LARGE SCALE GENOMIC DNA]</scope>
    <source>
        <strain evidence="3">KCTC 42182</strain>
    </source>
</reference>
<dbReference type="EMBL" id="JBHRYJ010000004">
    <property type="protein sequence ID" value="MFC3677180.1"/>
    <property type="molecule type" value="Genomic_DNA"/>
</dbReference>
<dbReference type="InterPro" id="IPR004323">
    <property type="entry name" value="Ion_tolerance_CutA"/>
</dbReference>
<organism evidence="2 3">
    <name type="scientific">Ferrovibrio xuzhouensis</name>
    <dbReference type="NCBI Taxonomy" id="1576914"/>
    <lineage>
        <taxon>Bacteria</taxon>
        <taxon>Pseudomonadati</taxon>
        <taxon>Pseudomonadota</taxon>
        <taxon>Alphaproteobacteria</taxon>
        <taxon>Rhodospirillales</taxon>
        <taxon>Rhodospirillaceae</taxon>
        <taxon>Ferrovibrio</taxon>
    </lineage>
</organism>
<comment type="similarity">
    <text evidence="1">Belongs to the CutA family.</text>
</comment>
<dbReference type="Pfam" id="PF03091">
    <property type="entry name" value="CutA1"/>
    <property type="match status" value="1"/>
</dbReference>
<protein>
    <submittedName>
        <fullName evidence="2">Divalent-cation tolerance protein CutA</fullName>
    </submittedName>
</protein>
<dbReference type="InterPro" id="IPR015867">
    <property type="entry name" value="N-reg_PII/ATP_PRibTrfase_C"/>
</dbReference>
<dbReference type="PANTHER" id="PTHR23419">
    <property type="entry name" value="DIVALENT CATION TOLERANCE CUTA-RELATED"/>
    <property type="match status" value="1"/>
</dbReference>
<dbReference type="RefSeq" id="WP_379728720.1">
    <property type="nucleotide sequence ID" value="NZ_JBHRYJ010000004.1"/>
</dbReference>
<proteinExistence type="inferred from homology"/>
<sequence length="111" mass="11607">MSDADRIVLLYCTAASVAEAEKIAEAVVGQRLAACANIIPGMTSLYWWQGKLERGEEAVLILKTRASLAEAATAAVKAAHSYSVPCVLPLDTAGGNADYLAWLLAETTPGA</sequence>
<accession>A0ABV7VI39</accession>
<dbReference type="Proteomes" id="UP001595711">
    <property type="component" value="Unassembled WGS sequence"/>
</dbReference>
<dbReference type="SUPFAM" id="SSF54913">
    <property type="entry name" value="GlnB-like"/>
    <property type="match status" value="1"/>
</dbReference>
<dbReference type="InterPro" id="IPR011322">
    <property type="entry name" value="N-reg_PII-like_a/b"/>
</dbReference>
<name>A0ABV7VI39_9PROT</name>
<gene>
    <name evidence="2" type="primary">cutA</name>
    <name evidence="2" type="ORF">ACFOOQ_16610</name>
</gene>
<dbReference type="Gene3D" id="3.30.70.120">
    <property type="match status" value="1"/>
</dbReference>
<evidence type="ECO:0000313" key="2">
    <source>
        <dbReference type="EMBL" id="MFC3677180.1"/>
    </source>
</evidence>
<evidence type="ECO:0000256" key="1">
    <source>
        <dbReference type="ARBA" id="ARBA00010169"/>
    </source>
</evidence>
<evidence type="ECO:0000313" key="3">
    <source>
        <dbReference type="Proteomes" id="UP001595711"/>
    </source>
</evidence>
<dbReference type="PANTHER" id="PTHR23419:SF8">
    <property type="entry name" value="FI09726P"/>
    <property type="match status" value="1"/>
</dbReference>
<keyword evidence="3" id="KW-1185">Reference proteome</keyword>